<feature type="transmembrane region" description="Helical" evidence="7">
    <location>
        <begin position="347"/>
        <end position="369"/>
    </location>
</feature>
<feature type="transmembrane region" description="Helical" evidence="7">
    <location>
        <begin position="289"/>
        <end position="308"/>
    </location>
</feature>
<feature type="transmembrane region" description="Helical" evidence="7">
    <location>
        <begin position="222"/>
        <end position="250"/>
    </location>
</feature>
<evidence type="ECO:0000256" key="1">
    <source>
        <dbReference type="ARBA" id="ARBA00004141"/>
    </source>
</evidence>
<dbReference type="OMA" id="ARWGWET"/>
<reference evidence="9" key="1">
    <citation type="journal article" date="2012" name="PLoS Genet.">
        <title>The genomes of the fungal plant pathogens Cladosporium fulvum and Dothistroma septosporum reveal adaptation to different hosts and lifestyles but also signatures of common ancestry.</title>
        <authorList>
            <person name="de Wit P.J.G.M."/>
            <person name="van der Burgt A."/>
            <person name="Oekmen B."/>
            <person name="Stergiopoulos I."/>
            <person name="Abd-Elsalam K.A."/>
            <person name="Aerts A.L."/>
            <person name="Bahkali A.H."/>
            <person name="Beenen H.G."/>
            <person name="Chettri P."/>
            <person name="Cox M.P."/>
            <person name="Datema E."/>
            <person name="de Vries R.P."/>
            <person name="Dhillon B."/>
            <person name="Ganley A.R."/>
            <person name="Griffiths S.A."/>
            <person name="Guo Y."/>
            <person name="Hamelin R.C."/>
            <person name="Henrissat B."/>
            <person name="Kabir M.S."/>
            <person name="Jashni M.K."/>
            <person name="Kema G."/>
            <person name="Klaubauf S."/>
            <person name="Lapidus A."/>
            <person name="Levasseur A."/>
            <person name="Lindquist E."/>
            <person name="Mehrabi R."/>
            <person name="Ohm R.A."/>
            <person name="Owen T.J."/>
            <person name="Salamov A."/>
            <person name="Schwelm A."/>
            <person name="Schijlen E."/>
            <person name="Sun H."/>
            <person name="van den Burg H.A."/>
            <person name="van Ham R.C.H.J."/>
            <person name="Zhang S."/>
            <person name="Goodwin S.B."/>
            <person name="Grigoriev I.V."/>
            <person name="Collemare J."/>
            <person name="Bradshaw R.E."/>
        </authorList>
    </citation>
    <scope>NUCLEOTIDE SEQUENCE [LARGE SCALE GENOMIC DNA]</scope>
    <source>
        <strain evidence="9">NZE10 / CBS 128990</strain>
    </source>
</reference>
<feature type="transmembrane region" description="Helical" evidence="7">
    <location>
        <begin position="320"/>
        <end position="340"/>
    </location>
</feature>
<evidence type="ECO:0000256" key="7">
    <source>
        <dbReference type="SAM" id="Phobius"/>
    </source>
</evidence>
<dbReference type="Proteomes" id="UP000016933">
    <property type="component" value="Unassembled WGS sequence"/>
</dbReference>
<feature type="transmembrane region" description="Helical" evidence="7">
    <location>
        <begin position="262"/>
        <end position="282"/>
    </location>
</feature>
<evidence type="ECO:0000256" key="3">
    <source>
        <dbReference type="ARBA" id="ARBA00022448"/>
    </source>
</evidence>
<evidence type="ECO:0000256" key="6">
    <source>
        <dbReference type="ARBA" id="ARBA00023136"/>
    </source>
</evidence>
<dbReference type="eggNOG" id="ENOG502QQ8Y">
    <property type="taxonomic scope" value="Eukaryota"/>
</dbReference>
<dbReference type="PANTHER" id="PTHR31806">
    <property type="entry name" value="PURINE-CYTOSINE PERMEASE FCY2-RELATED"/>
    <property type="match status" value="1"/>
</dbReference>
<dbReference type="HOGENOM" id="CLU_026016_2_0_1"/>
<dbReference type="STRING" id="675120.N1PD43"/>
<keyword evidence="3" id="KW-0813">Transport</keyword>
<dbReference type="InterPro" id="IPR026030">
    <property type="entry name" value="Pur-cyt_permease_Fcy2/21/22"/>
</dbReference>
<feature type="transmembrane region" description="Helical" evidence="7">
    <location>
        <begin position="548"/>
        <end position="564"/>
    </location>
</feature>
<keyword evidence="4 7" id="KW-0812">Transmembrane</keyword>
<proteinExistence type="inferred from homology"/>
<dbReference type="OrthoDB" id="5428495at2759"/>
<accession>N1PD43</accession>
<feature type="transmembrane region" description="Helical" evidence="7">
    <location>
        <begin position="443"/>
        <end position="464"/>
    </location>
</feature>
<dbReference type="AlphaFoldDB" id="N1PD43"/>
<dbReference type="PANTHER" id="PTHR31806:SF5">
    <property type="entry name" value="PURINE-CYTOSINE PERMEASE FCY21"/>
    <property type="match status" value="1"/>
</dbReference>
<feature type="transmembrane region" description="Helical" evidence="7">
    <location>
        <begin position="182"/>
        <end position="201"/>
    </location>
</feature>
<keyword evidence="9" id="KW-1185">Reference proteome</keyword>
<dbReference type="GO" id="GO:0022857">
    <property type="term" value="F:transmembrane transporter activity"/>
    <property type="evidence" value="ECO:0007669"/>
    <property type="project" value="InterPro"/>
</dbReference>
<feature type="transmembrane region" description="Helical" evidence="7">
    <location>
        <begin position="405"/>
        <end position="423"/>
    </location>
</feature>
<evidence type="ECO:0000313" key="8">
    <source>
        <dbReference type="EMBL" id="EME40513.1"/>
    </source>
</evidence>
<evidence type="ECO:0000256" key="2">
    <source>
        <dbReference type="ARBA" id="ARBA00008974"/>
    </source>
</evidence>
<feature type="transmembrane region" description="Helical" evidence="7">
    <location>
        <begin position="152"/>
        <end position="176"/>
    </location>
</feature>
<organism evidence="8 9">
    <name type="scientific">Dothistroma septosporum (strain NZE10 / CBS 128990)</name>
    <name type="common">Red band needle blight fungus</name>
    <name type="synonym">Mycosphaerella pini</name>
    <dbReference type="NCBI Taxonomy" id="675120"/>
    <lineage>
        <taxon>Eukaryota</taxon>
        <taxon>Fungi</taxon>
        <taxon>Dikarya</taxon>
        <taxon>Ascomycota</taxon>
        <taxon>Pezizomycotina</taxon>
        <taxon>Dothideomycetes</taxon>
        <taxon>Dothideomycetidae</taxon>
        <taxon>Mycosphaerellales</taxon>
        <taxon>Mycosphaerellaceae</taxon>
        <taxon>Dothistroma</taxon>
    </lineage>
</organism>
<reference evidence="8 9" key="2">
    <citation type="journal article" date="2012" name="PLoS Pathog.">
        <title>Diverse lifestyles and strategies of plant pathogenesis encoded in the genomes of eighteen Dothideomycetes fungi.</title>
        <authorList>
            <person name="Ohm R.A."/>
            <person name="Feau N."/>
            <person name="Henrissat B."/>
            <person name="Schoch C.L."/>
            <person name="Horwitz B.A."/>
            <person name="Barry K.W."/>
            <person name="Condon B.J."/>
            <person name="Copeland A.C."/>
            <person name="Dhillon B."/>
            <person name="Glaser F."/>
            <person name="Hesse C.N."/>
            <person name="Kosti I."/>
            <person name="LaButti K."/>
            <person name="Lindquist E.A."/>
            <person name="Lucas S."/>
            <person name="Salamov A.A."/>
            <person name="Bradshaw R.E."/>
            <person name="Ciuffetti L."/>
            <person name="Hamelin R.C."/>
            <person name="Kema G.H.J."/>
            <person name="Lawrence C."/>
            <person name="Scott J.A."/>
            <person name="Spatafora J.W."/>
            <person name="Turgeon B.G."/>
            <person name="de Wit P.J.G.M."/>
            <person name="Zhong S."/>
            <person name="Goodwin S.B."/>
            <person name="Grigoriev I.V."/>
        </authorList>
    </citation>
    <scope>NUCLEOTIDE SEQUENCE [LARGE SCALE GENOMIC DNA]</scope>
    <source>
        <strain evidence="9">NZE10 / CBS 128990</strain>
    </source>
</reference>
<sequence>MFHSYLSTWSEYVAKVLGQPDKAKILSEDAMREVRGGAAIRIPMWVWVAQKSDSLEDDLNRLDMENESRHETRHERSGTDTSTYSETVIYKETMPNGHVETNRHVKVNGHVNGHINEEELWRKTLSHTGIEAAGVQPVSVEDRIDRRVFNIFTLWITLSTNLLPIVTGMVGTLSYGLSLRNVSLVILFFSLLCCVPTEYLATLGTKTGMRQMIQARFSFGKYLVSIPVLLNLATLTGFCVIDSVVGGLTLSSVTKDDLKPTVGIVIIGVLALLVSFCGLEVLHHYERYAWIPAVIAITVATGCGGKHLNNQVDTKTASTATVLSFGALIAGFLIPWAALASDFASCVFAYTYCGLFLPTLPLLVLGAAIGGAVPNVPSWQDGYNDRSVGGVLAAMLEPAGGFGKFLVVVLSLSLLGNISATMYSRTLNFQLLMPWLLHVPRALFSIVITATVIPVSITAAANFFTNLENFIGVIGYWAAAFVAVVVVEHTVSRRSDDAEYTHKAWNNRKMLPSDVPAIAAAACSVALIVQCMAQFWYTGPIAVHTGDIGFEVAFAVTATLYVPFRTLEVKLFDK</sequence>
<name>N1PD43_DOTSN</name>
<protein>
    <submittedName>
        <fullName evidence="8">Uncharacterized protein</fullName>
    </submittedName>
</protein>
<feature type="transmembrane region" description="Helical" evidence="7">
    <location>
        <begin position="515"/>
        <end position="536"/>
    </location>
</feature>
<dbReference type="InterPro" id="IPR001248">
    <property type="entry name" value="Pur-cyt_permease"/>
</dbReference>
<comment type="similarity">
    <text evidence="2">Belongs to the purine-cytosine permease (2.A.39) family.</text>
</comment>
<keyword evidence="5 7" id="KW-1133">Transmembrane helix</keyword>
<dbReference type="Gene3D" id="1.10.4160.10">
    <property type="entry name" value="Hydantoin permease"/>
    <property type="match status" value="1"/>
</dbReference>
<evidence type="ECO:0000256" key="5">
    <source>
        <dbReference type="ARBA" id="ARBA00022989"/>
    </source>
</evidence>
<comment type="subcellular location">
    <subcellularLocation>
        <location evidence="1">Membrane</location>
        <topology evidence="1">Multi-pass membrane protein</topology>
    </subcellularLocation>
</comment>
<keyword evidence="6 7" id="KW-0472">Membrane</keyword>
<dbReference type="EMBL" id="KB446543">
    <property type="protein sequence ID" value="EME40513.1"/>
    <property type="molecule type" value="Genomic_DNA"/>
</dbReference>
<dbReference type="GO" id="GO:0005886">
    <property type="term" value="C:plasma membrane"/>
    <property type="evidence" value="ECO:0007669"/>
    <property type="project" value="TreeGrafter"/>
</dbReference>
<evidence type="ECO:0000256" key="4">
    <source>
        <dbReference type="ARBA" id="ARBA00022692"/>
    </source>
</evidence>
<gene>
    <name evidence="8" type="ORF">DOTSEDRAFT_90720</name>
</gene>
<evidence type="ECO:0000313" key="9">
    <source>
        <dbReference type="Proteomes" id="UP000016933"/>
    </source>
</evidence>
<dbReference type="Pfam" id="PF02133">
    <property type="entry name" value="Transp_cyt_pur"/>
    <property type="match status" value="1"/>
</dbReference>
<feature type="transmembrane region" description="Helical" evidence="7">
    <location>
        <begin position="470"/>
        <end position="487"/>
    </location>
</feature>